<feature type="region of interest" description="Disordered" evidence="17">
    <location>
        <begin position="25"/>
        <end position="112"/>
    </location>
</feature>
<dbReference type="InterPro" id="IPR035984">
    <property type="entry name" value="Acyl-CoA-binding_sf"/>
</dbReference>
<dbReference type="InterPro" id="IPR000582">
    <property type="entry name" value="Acyl-CoA-binding_protein"/>
</dbReference>
<evidence type="ECO:0000256" key="2">
    <source>
        <dbReference type="ARBA" id="ARBA00004255"/>
    </source>
</evidence>
<evidence type="ECO:0000313" key="21">
    <source>
        <dbReference type="Proteomes" id="UP001142489"/>
    </source>
</evidence>
<gene>
    <name evidence="20" type="ORF">JRQ81_004656</name>
</gene>
<dbReference type="PROSITE" id="PS50866">
    <property type="entry name" value="GOLD"/>
    <property type="match status" value="1"/>
</dbReference>
<dbReference type="FunFam" id="1.20.80.10:FF:000017">
    <property type="entry name" value="Golgi resident protein GCP60"/>
    <property type="match status" value="1"/>
</dbReference>
<dbReference type="InterPro" id="IPR009038">
    <property type="entry name" value="GOLD_dom"/>
</dbReference>
<evidence type="ECO:0000256" key="13">
    <source>
        <dbReference type="ARBA" id="ARBA00067322"/>
    </source>
</evidence>
<dbReference type="Proteomes" id="UP001142489">
    <property type="component" value="Unassembled WGS sequence"/>
</dbReference>
<dbReference type="PANTHER" id="PTHR22973:SF11">
    <property type="entry name" value="GOLGI RESIDENT PROTEIN GCP60"/>
    <property type="match status" value="1"/>
</dbReference>
<evidence type="ECO:0000256" key="10">
    <source>
        <dbReference type="ARBA" id="ARBA00023128"/>
    </source>
</evidence>
<feature type="domain" description="ACB" evidence="19">
    <location>
        <begin position="122"/>
        <end position="213"/>
    </location>
</feature>
<dbReference type="GO" id="GO:0000139">
    <property type="term" value="C:Golgi membrane"/>
    <property type="evidence" value="ECO:0007669"/>
    <property type="project" value="UniProtKB-SubCell"/>
</dbReference>
<dbReference type="SUPFAM" id="SSF101576">
    <property type="entry name" value="Supernatant protein factor (SPF), C-terminal domain"/>
    <property type="match status" value="1"/>
</dbReference>
<evidence type="ECO:0000256" key="16">
    <source>
        <dbReference type="ARBA" id="ARBA00080905"/>
    </source>
</evidence>
<keyword evidence="11" id="KW-0472">Membrane</keyword>
<evidence type="ECO:0000256" key="15">
    <source>
        <dbReference type="ARBA" id="ARBA00078007"/>
    </source>
</evidence>
<comment type="subcellular location">
    <subcellularLocation>
        <location evidence="2">Golgi apparatus membrane</location>
        <topology evidence="2">Peripheral membrane protein</topology>
        <orientation evidence="2">Cytoplasmic side</orientation>
    </subcellularLocation>
    <subcellularLocation>
        <location evidence="1">Mitochondrion</location>
    </subcellularLocation>
</comment>
<feature type="region of interest" description="Disordered" evidence="17">
    <location>
        <begin position="484"/>
        <end position="513"/>
    </location>
</feature>
<name>A0A9Q0Y2Y9_9SAUR</name>
<evidence type="ECO:0000256" key="1">
    <source>
        <dbReference type="ARBA" id="ARBA00004173"/>
    </source>
</evidence>
<evidence type="ECO:0000256" key="6">
    <source>
        <dbReference type="ARBA" id="ARBA00022990"/>
    </source>
</evidence>
<keyword evidence="10" id="KW-0496">Mitochondrion</keyword>
<comment type="function">
    <text evidence="12">Involved in the maintenance of Golgi structure by interacting with giantin, affecting protein transport between the endoplasmic reticulum and Golgi. Involved in hormone-induced steroid biosynthesis in testicular Leydig cells. Recruits PI4KB to the Golgi apparatus membrane; enhances the enzyme activity of PI4KB activity via its membrane recruitment thereby increasing the local concentration of the substrate in the vicinity of the kinase.</text>
</comment>
<dbReference type="OrthoDB" id="5839451at2759"/>
<proteinExistence type="predicted"/>
<dbReference type="Gene3D" id="1.20.80.10">
    <property type="match status" value="1"/>
</dbReference>
<evidence type="ECO:0000256" key="11">
    <source>
        <dbReference type="ARBA" id="ARBA00023136"/>
    </source>
</evidence>
<keyword evidence="7" id="KW-0333">Golgi apparatus</keyword>
<protein>
    <recommendedName>
        <fullName evidence="13">Golgi resident protein GCP60</fullName>
    </recommendedName>
    <alternativeName>
        <fullName evidence="15">Acyl-CoA-binding domain-containing protein 3</fullName>
    </alternativeName>
    <alternativeName>
        <fullName evidence="16">Golgi complex-associated protein 1</fullName>
    </alternativeName>
    <alternativeName>
        <fullName evidence="14">Golgi phosphoprotein 1</fullName>
    </alternativeName>
</protein>
<organism evidence="20 21">
    <name type="scientific">Phrynocephalus forsythii</name>
    <dbReference type="NCBI Taxonomy" id="171643"/>
    <lineage>
        <taxon>Eukaryota</taxon>
        <taxon>Metazoa</taxon>
        <taxon>Chordata</taxon>
        <taxon>Craniata</taxon>
        <taxon>Vertebrata</taxon>
        <taxon>Euteleostomi</taxon>
        <taxon>Lepidosauria</taxon>
        <taxon>Squamata</taxon>
        <taxon>Bifurcata</taxon>
        <taxon>Unidentata</taxon>
        <taxon>Episquamata</taxon>
        <taxon>Toxicofera</taxon>
        <taxon>Iguania</taxon>
        <taxon>Acrodonta</taxon>
        <taxon>Agamidae</taxon>
        <taxon>Agaminae</taxon>
        <taxon>Phrynocephalus</taxon>
    </lineage>
</organism>
<dbReference type="EMBL" id="JAPFRF010000002">
    <property type="protein sequence ID" value="KAJ7341013.1"/>
    <property type="molecule type" value="Genomic_DNA"/>
</dbReference>
<dbReference type="InterPro" id="IPR022408">
    <property type="entry name" value="Acyl-CoA-binding_prot_CS"/>
</dbReference>
<sequence length="568" mass="64542">MAAAAAAAAAAALSSERLEVSIDGLTLSPDSEEARAVVVVGQAEPPRPRPATAAGRRGRERGRASPGQQPLAHEEEEEEEEEEDEEDDEEEADGGGGGGEGGGGGGGDDGALSLERRWGFGLEELYGLALRFFKEKDGKAFHPSYEEKLRLVALHKQVLLGPYNPDVCPEVGFFDVLGNDRRKEWAALGNMTKQDAMTEFVRLLNRCCHLFSTYVTSHKIEREEQEKKRREEEERRRREEEERERLQKEEEKRRQEEEERLRREEEERRRIEEERFRMEQQKQQIMAALNSQTAVQFQQYAAQQYPGNYEQQQILIRQLQEQHYQQYMQQLYQVQLAQQQAALQKQQEAAATAGASVTSVSKGNPAAAGEIPSVNGQTSSHTESPEKDLEADALEEALENGPKESVPVIAAPSMWTRPQIADFKEKIRQDADSVITVGRGEVVTVRVPTHEEGSYLFWEFATDNYDIGFGVYFEWTDSPNTAVSVHVSESSEDEDEDEENANTEEKAKKNANKPQLDEIVPVYRRDCHEEVYAGSHQYPGRGVYLLKFDNSYSLWRSKTVYYRVYYTR</sequence>
<feature type="region of interest" description="Disordered" evidence="17">
    <location>
        <begin position="221"/>
        <end position="268"/>
    </location>
</feature>
<comment type="caution">
    <text evidence="20">The sequence shown here is derived from an EMBL/GenBank/DDBJ whole genome shotgun (WGS) entry which is preliminary data.</text>
</comment>
<dbReference type="PROSITE" id="PS00880">
    <property type="entry name" value="ACB_1"/>
    <property type="match status" value="1"/>
</dbReference>
<keyword evidence="5" id="KW-0752">Steroid biosynthesis</keyword>
<dbReference type="Pfam" id="PF13897">
    <property type="entry name" value="GOLD_2"/>
    <property type="match status" value="1"/>
</dbReference>
<dbReference type="GO" id="GO:0005739">
    <property type="term" value="C:mitochondrion"/>
    <property type="evidence" value="ECO:0007669"/>
    <property type="project" value="UniProtKB-SubCell"/>
</dbReference>
<evidence type="ECO:0000256" key="7">
    <source>
        <dbReference type="ARBA" id="ARBA00023034"/>
    </source>
</evidence>
<dbReference type="InterPro" id="IPR014352">
    <property type="entry name" value="FERM/acyl-CoA-bd_prot_sf"/>
</dbReference>
<evidence type="ECO:0000256" key="17">
    <source>
        <dbReference type="SAM" id="MobiDB-lite"/>
    </source>
</evidence>
<feature type="compositionally biased region" description="Acidic residues" evidence="17">
    <location>
        <begin position="74"/>
        <end position="93"/>
    </location>
</feature>
<feature type="compositionally biased region" description="Acidic residues" evidence="17">
    <location>
        <begin position="490"/>
        <end position="502"/>
    </location>
</feature>
<keyword evidence="4" id="KW-0597">Phosphoprotein</keyword>
<dbReference type="PANTHER" id="PTHR22973">
    <property type="entry name" value="LD35087P"/>
    <property type="match status" value="1"/>
</dbReference>
<keyword evidence="6" id="KW-0007">Acetylation</keyword>
<evidence type="ECO:0000256" key="14">
    <source>
        <dbReference type="ARBA" id="ARBA00076235"/>
    </source>
</evidence>
<feature type="domain" description="GOLD" evidence="18">
    <location>
        <begin position="424"/>
        <end position="566"/>
    </location>
</feature>
<reference evidence="20" key="1">
    <citation type="journal article" date="2023" name="DNA Res.">
        <title>Chromosome-level genome assembly of Phrynocephalus forsythii using third-generation DNA sequencing and Hi-C analysis.</title>
        <authorList>
            <person name="Qi Y."/>
            <person name="Zhao W."/>
            <person name="Zhao Y."/>
            <person name="Niu C."/>
            <person name="Cao S."/>
            <person name="Zhang Y."/>
        </authorList>
    </citation>
    <scope>NUCLEOTIDE SEQUENCE</scope>
    <source>
        <tissue evidence="20">Muscle</tissue>
    </source>
</reference>
<keyword evidence="21" id="KW-1185">Reference proteome</keyword>
<evidence type="ECO:0000256" key="5">
    <source>
        <dbReference type="ARBA" id="ARBA00022955"/>
    </source>
</evidence>
<evidence type="ECO:0000259" key="18">
    <source>
        <dbReference type="PROSITE" id="PS50866"/>
    </source>
</evidence>
<evidence type="ECO:0000256" key="4">
    <source>
        <dbReference type="ARBA" id="ARBA00022553"/>
    </source>
</evidence>
<dbReference type="GO" id="GO:0000062">
    <property type="term" value="F:fatty-acyl-CoA binding"/>
    <property type="evidence" value="ECO:0007669"/>
    <property type="project" value="InterPro"/>
</dbReference>
<dbReference type="InterPro" id="IPR036598">
    <property type="entry name" value="GOLD_dom_sf"/>
</dbReference>
<keyword evidence="3" id="KW-0444">Lipid biosynthesis</keyword>
<dbReference type="FunFam" id="2.60.120.680:FF:000002">
    <property type="entry name" value="Putative Golgi resident protein GCP60"/>
    <property type="match status" value="1"/>
</dbReference>
<keyword evidence="9" id="KW-0443">Lipid metabolism</keyword>
<accession>A0A9Q0Y2Y9</accession>
<evidence type="ECO:0000313" key="20">
    <source>
        <dbReference type="EMBL" id="KAJ7341013.1"/>
    </source>
</evidence>
<dbReference type="Gene3D" id="2.60.120.680">
    <property type="entry name" value="GOLD domain"/>
    <property type="match status" value="1"/>
</dbReference>
<dbReference type="PROSITE" id="PS51228">
    <property type="entry name" value="ACB_2"/>
    <property type="match status" value="1"/>
</dbReference>
<dbReference type="GO" id="GO:0006694">
    <property type="term" value="P:steroid biosynthetic process"/>
    <property type="evidence" value="ECO:0007669"/>
    <property type="project" value="UniProtKB-KW"/>
</dbReference>
<evidence type="ECO:0000256" key="8">
    <source>
        <dbReference type="ARBA" id="ARBA00023054"/>
    </source>
</evidence>
<dbReference type="Pfam" id="PF00887">
    <property type="entry name" value="ACBP"/>
    <property type="match status" value="1"/>
</dbReference>
<evidence type="ECO:0000256" key="9">
    <source>
        <dbReference type="ARBA" id="ARBA00023098"/>
    </source>
</evidence>
<dbReference type="AlphaFoldDB" id="A0A9Q0Y2Y9"/>
<dbReference type="InterPro" id="IPR052269">
    <property type="entry name" value="Golgi-PI4KB_interaction"/>
</dbReference>
<feature type="compositionally biased region" description="Gly residues" evidence="17">
    <location>
        <begin position="94"/>
        <end position="109"/>
    </location>
</feature>
<evidence type="ECO:0000259" key="19">
    <source>
        <dbReference type="PROSITE" id="PS51228"/>
    </source>
</evidence>
<feature type="region of interest" description="Disordered" evidence="17">
    <location>
        <begin position="359"/>
        <end position="389"/>
    </location>
</feature>
<evidence type="ECO:0000256" key="12">
    <source>
        <dbReference type="ARBA" id="ARBA00057952"/>
    </source>
</evidence>
<evidence type="ECO:0000256" key="3">
    <source>
        <dbReference type="ARBA" id="ARBA00022516"/>
    </source>
</evidence>
<dbReference type="SUPFAM" id="SSF47027">
    <property type="entry name" value="Acyl-CoA binding protein"/>
    <property type="match status" value="1"/>
</dbReference>
<keyword evidence="8" id="KW-0175">Coiled coil</keyword>